<sequence>MDNLNSKTYEILSQTQRQRVSDGAIANIFDACPSASRKLILVLPQLGDFDSLEYIWWIQREIDRIKSEGIVIRAIGIGNRQSGQYFCKFTGFDENCLFIDPTGELHRQLNLYTGLTTKFPFLSAGQSAWVNLMLMCAGIGSQGTLKEVFRGYRGDRHAPQLIGDQETIKAAPLPPLKGSFFQWAGGSGFQRPFELATLRLRNMAEVLGNWQAYVPDASYMTQRGGTFLFDTDNHLIYEHRDRGILGFAANPSYPLSFLFTP</sequence>
<name>A0ABR7ZT94_9CYAN</name>
<gene>
    <name evidence="1" type="ORF">H6F41_00705</name>
</gene>
<organism evidence="1 2">
    <name type="scientific">Pseudanabaena mucicola FACHB-723</name>
    <dbReference type="NCBI Taxonomy" id="2692860"/>
    <lineage>
        <taxon>Bacteria</taxon>
        <taxon>Bacillati</taxon>
        <taxon>Cyanobacteriota</taxon>
        <taxon>Cyanophyceae</taxon>
        <taxon>Pseudanabaenales</taxon>
        <taxon>Pseudanabaenaceae</taxon>
        <taxon>Pseudanabaena</taxon>
    </lineage>
</organism>
<evidence type="ECO:0000313" key="1">
    <source>
        <dbReference type="EMBL" id="MBD2186660.1"/>
    </source>
</evidence>
<accession>A0ABR7ZT94</accession>
<protein>
    <submittedName>
        <fullName evidence="1">AhpC/TSA family protein</fullName>
    </submittedName>
</protein>
<dbReference type="EMBL" id="JACJQB010000001">
    <property type="protein sequence ID" value="MBD2186660.1"/>
    <property type="molecule type" value="Genomic_DNA"/>
</dbReference>
<evidence type="ECO:0000313" key="2">
    <source>
        <dbReference type="Proteomes" id="UP000642094"/>
    </source>
</evidence>
<dbReference type="Pfam" id="PF13911">
    <property type="entry name" value="AhpC-TSA_2"/>
    <property type="match status" value="1"/>
</dbReference>
<dbReference type="Proteomes" id="UP000642094">
    <property type="component" value="Unassembled WGS sequence"/>
</dbReference>
<keyword evidence="2" id="KW-1185">Reference proteome</keyword>
<comment type="caution">
    <text evidence="1">The sequence shown here is derived from an EMBL/GenBank/DDBJ whole genome shotgun (WGS) entry which is preliminary data.</text>
</comment>
<dbReference type="RefSeq" id="WP_190401545.1">
    <property type="nucleotide sequence ID" value="NZ_JACJQB010000001.1"/>
</dbReference>
<proteinExistence type="predicted"/>
<reference evidence="1 2" key="1">
    <citation type="journal article" date="2020" name="ISME J.">
        <title>Comparative genomics reveals insights into cyanobacterial evolution and habitat adaptation.</title>
        <authorList>
            <person name="Chen M.Y."/>
            <person name="Teng W.K."/>
            <person name="Zhao L."/>
            <person name="Hu C.X."/>
            <person name="Zhou Y.K."/>
            <person name="Han B.P."/>
            <person name="Song L.R."/>
            <person name="Shu W.S."/>
        </authorList>
    </citation>
    <scope>NUCLEOTIDE SEQUENCE [LARGE SCALE GENOMIC DNA]</scope>
    <source>
        <strain evidence="1 2">FACHB-723</strain>
    </source>
</reference>
<dbReference type="InterPro" id="IPR032801">
    <property type="entry name" value="PXL2A/B/C"/>
</dbReference>